<keyword evidence="2" id="KW-1185">Reference proteome</keyword>
<keyword evidence="1" id="KW-0472">Membrane</keyword>
<dbReference type="AlphaFoldDB" id="A0A0N5B6J8"/>
<sequence>MFYNDIFIGIEITYRNVKIYFTMNYSLLVFKKQSTCVNVGRYLSSYKGTGIQRYDEFLKKKTLDKANEGKEENPLDYTIFGNKRKPKEDVFFYSDRVAGRGYSSYSTTLYNHRPYIWAPFRKTLYPTFFIAILGVILCIIDYDFD</sequence>
<reference evidence="3" key="1">
    <citation type="submission" date="2017-02" db="UniProtKB">
        <authorList>
            <consortium name="WormBaseParasite"/>
        </authorList>
    </citation>
    <scope>IDENTIFICATION</scope>
</reference>
<dbReference type="STRING" id="174720.A0A0N5B6J8"/>
<feature type="transmembrane region" description="Helical" evidence="1">
    <location>
        <begin position="123"/>
        <end position="142"/>
    </location>
</feature>
<accession>A0A0N5B6J8</accession>
<evidence type="ECO:0000313" key="3">
    <source>
        <dbReference type="WBParaSite" id="SPAL_0000168600.1"/>
    </source>
</evidence>
<evidence type="ECO:0000256" key="1">
    <source>
        <dbReference type="SAM" id="Phobius"/>
    </source>
</evidence>
<dbReference type="WBParaSite" id="SPAL_0000168600.1">
    <property type="protein sequence ID" value="SPAL_0000168600.1"/>
    <property type="gene ID" value="SPAL_0000168600"/>
</dbReference>
<organism evidence="2 3">
    <name type="scientific">Strongyloides papillosus</name>
    <name type="common">Intestinal threadworm</name>
    <dbReference type="NCBI Taxonomy" id="174720"/>
    <lineage>
        <taxon>Eukaryota</taxon>
        <taxon>Metazoa</taxon>
        <taxon>Ecdysozoa</taxon>
        <taxon>Nematoda</taxon>
        <taxon>Chromadorea</taxon>
        <taxon>Rhabditida</taxon>
        <taxon>Tylenchina</taxon>
        <taxon>Panagrolaimomorpha</taxon>
        <taxon>Strongyloidoidea</taxon>
        <taxon>Strongyloididae</taxon>
        <taxon>Strongyloides</taxon>
    </lineage>
</organism>
<evidence type="ECO:0000313" key="2">
    <source>
        <dbReference type="Proteomes" id="UP000046392"/>
    </source>
</evidence>
<name>A0A0N5B6J8_STREA</name>
<dbReference type="Proteomes" id="UP000046392">
    <property type="component" value="Unplaced"/>
</dbReference>
<proteinExistence type="predicted"/>
<protein>
    <submittedName>
        <fullName evidence="3">Uncharacterized protein</fullName>
    </submittedName>
</protein>
<keyword evidence="1" id="KW-0812">Transmembrane</keyword>
<keyword evidence="1" id="KW-1133">Transmembrane helix</keyword>